<organism evidence="3 4">
    <name type="scientific">Ephemerocybe angulata</name>
    <dbReference type="NCBI Taxonomy" id="980116"/>
    <lineage>
        <taxon>Eukaryota</taxon>
        <taxon>Fungi</taxon>
        <taxon>Dikarya</taxon>
        <taxon>Basidiomycota</taxon>
        <taxon>Agaricomycotina</taxon>
        <taxon>Agaricomycetes</taxon>
        <taxon>Agaricomycetidae</taxon>
        <taxon>Agaricales</taxon>
        <taxon>Agaricineae</taxon>
        <taxon>Psathyrellaceae</taxon>
        <taxon>Ephemerocybe</taxon>
    </lineage>
</organism>
<comment type="caution">
    <text evidence="3">The sequence shown here is derived from an EMBL/GenBank/DDBJ whole genome shotgun (WGS) entry which is preliminary data.</text>
</comment>
<dbReference type="Proteomes" id="UP000521943">
    <property type="component" value="Unassembled WGS sequence"/>
</dbReference>
<keyword evidence="2" id="KW-1133">Transmembrane helix</keyword>
<name>A0A8H6HH23_9AGAR</name>
<feature type="transmembrane region" description="Helical" evidence="2">
    <location>
        <begin position="12"/>
        <end position="30"/>
    </location>
</feature>
<reference evidence="3 4" key="1">
    <citation type="submission" date="2020-07" db="EMBL/GenBank/DDBJ databases">
        <title>Comparative genomics of pyrophilous fungi reveals a link between fire events and developmental genes.</title>
        <authorList>
            <consortium name="DOE Joint Genome Institute"/>
            <person name="Steindorff A.S."/>
            <person name="Carver A."/>
            <person name="Calhoun S."/>
            <person name="Stillman K."/>
            <person name="Liu H."/>
            <person name="Lipzen A."/>
            <person name="Pangilinan J."/>
            <person name="Labutti K."/>
            <person name="Bruns T.D."/>
            <person name="Grigoriev I.V."/>
        </authorList>
    </citation>
    <scope>NUCLEOTIDE SEQUENCE [LARGE SCALE GENOMIC DNA]</scope>
    <source>
        <strain evidence="3 4">CBS 144469</strain>
    </source>
</reference>
<dbReference type="AlphaFoldDB" id="A0A8H6HH23"/>
<keyword evidence="4" id="KW-1185">Reference proteome</keyword>
<feature type="compositionally biased region" description="Polar residues" evidence="1">
    <location>
        <begin position="115"/>
        <end position="125"/>
    </location>
</feature>
<evidence type="ECO:0000256" key="1">
    <source>
        <dbReference type="SAM" id="MobiDB-lite"/>
    </source>
</evidence>
<evidence type="ECO:0000313" key="4">
    <source>
        <dbReference type="Proteomes" id="UP000521943"/>
    </source>
</evidence>
<evidence type="ECO:0000256" key="2">
    <source>
        <dbReference type="SAM" id="Phobius"/>
    </source>
</evidence>
<evidence type="ECO:0000313" key="3">
    <source>
        <dbReference type="EMBL" id="KAF6746201.1"/>
    </source>
</evidence>
<keyword evidence="2" id="KW-0472">Membrane</keyword>
<gene>
    <name evidence="3" type="ORF">DFP72DRAFT_855651</name>
</gene>
<sequence>MRMENVKKPQEALILLASGDPIMAFVILHADRTAWFFRYYHSLQISPVSFGLYAIYLGVLSSVTECNPAIVLVLSTPTLRDDCPQVEQPAILSTHAMGVSHHRTLQETPGRPTQPEKNVPNSSTL</sequence>
<feature type="transmembrane region" description="Helical" evidence="2">
    <location>
        <begin position="50"/>
        <end position="74"/>
    </location>
</feature>
<feature type="region of interest" description="Disordered" evidence="1">
    <location>
        <begin position="95"/>
        <end position="125"/>
    </location>
</feature>
<accession>A0A8H6HH23</accession>
<keyword evidence="2" id="KW-0812">Transmembrane</keyword>
<protein>
    <submittedName>
        <fullName evidence="3">Uncharacterized protein</fullName>
    </submittedName>
</protein>
<dbReference type="EMBL" id="JACGCI010000095">
    <property type="protein sequence ID" value="KAF6746201.1"/>
    <property type="molecule type" value="Genomic_DNA"/>
</dbReference>
<proteinExistence type="predicted"/>